<dbReference type="GO" id="GO:0043107">
    <property type="term" value="P:type IV pilus-dependent motility"/>
    <property type="evidence" value="ECO:0007669"/>
    <property type="project" value="InterPro"/>
</dbReference>
<organism evidence="2 3">
    <name type="scientific">Cryobacterium shii</name>
    <dbReference type="NCBI Taxonomy" id="1259235"/>
    <lineage>
        <taxon>Bacteria</taxon>
        <taxon>Bacillati</taxon>
        <taxon>Actinomycetota</taxon>
        <taxon>Actinomycetes</taxon>
        <taxon>Micrococcales</taxon>
        <taxon>Microbacteriaceae</taxon>
        <taxon>Cryobacterium</taxon>
    </lineage>
</organism>
<evidence type="ECO:0008006" key="4">
    <source>
        <dbReference type="Google" id="ProtNLM"/>
    </source>
</evidence>
<sequence length="248" mass="25139">MNTNRLWLLGAALAIGVVAALGWMLGISPKIGEARAARADRVAVEAQNTAFEAQLVTLKKQYESIDELRSELSSLRQAVPNGPDMPDFVGQLDTIAGVHGVTLSSITVSDAQPYVPMVVAPAVEAAPAADAPSGGTATPAPVDAAAAASAAAEAAIASAVPAPVVNPLVTAENFVAVPISLSVDGAYDDVVSFVDGLQKGKRLVMVTTFNTSTPADSGKVTGNITAFIYVLLNPTTDTATAATQTPAG</sequence>
<reference evidence="2 3" key="1">
    <citation type="submission" date="2019-03" db="EMBL/GenBank/DDBJ databases">
        <title>Genomics of glacier-inhabiting Cryobacterium strains.</title>
        <authorList>
            <person name="Liu Q."/>
            <person name="Xin Y.-H."/>
        </authorList>
    </citation>
    <scope>NUCLEOTIDE SEQUENCE [LARGE SCALE GENOMIC DNA]</scope>
    <source>
        <strain evidence="3">TMT1-22</strain>
    </source>
</reference>
<keyword evidence="1" id="KW-1133">Transmembrane helix</keyword>
<evidence type="ECO:0000256" key="1">
    <source>
        <dbReference type="SAM" id="Phobius"/>
    </source>
</evidence>
<accession>A0AAQ2C6I3</accession>
<keyword evidence="1" id="KW-0472">Membrane</keyword>
<dbReference type="EMBL" id="SOFY01000047">
    <property type="protein sequence ID" value="TFC47058.1"/>
    <property type="molecule type" value="Genomic_DNA"/>
</dbReference>
<gene>
    <name evidence="2" type="ORF">E3O49_08695</name>
</gene>
<dbReference type="Pfam" id="PF04350">
    <property type="entry name" value="PilO"/>
    <property type="match status" value="1"/>
</dbReference>
<dbReference type="RefSeq" id="WP_134410427.1">
    <property type="nucleotide sequence ID" value="NZ_SOFY01000047.1"/>
</dbReference>
<proteinExistence type="predicted"/>
<protein>
    <recommendedName>
        <fullName evidence="4">Type 4a pilus biogenesis protein PilO</fullName>
    </recommendedName>
</protein>
<name>A0AAQ2C6I3_9MICO</name>
<evidence type="ECO:0000313" key="3">
    <source>
        <dbReference type="Proteomes" id="UP000297403"/>
    </source>
</evidence>
<evidence type="ECO:0000313" key="2">
    <source>
        <dbReference type="EMBL" id="TFC47058.1"/>
    </source>
</evidence>
<dbReference type="Gene3D" id="3.30.70.60">
    <property type="match status" value="1"/>
</dbReference>
<dbReference type="InterPro" id="IPR014717">
    <property type="entry name" value="Transl_elong_EF1B/ribsomal_bS6"/>
</dbReference>
<keyword evidence="1" id="KW-0812">Transmembrane</keyword>
<dbReference type="GO" id="GO:0043683">
    <property type="term" value="P:type IV pilus assembly"/>
    <property type="evidence" value="ECO:0007669"/>
    <property type="project" value="InterPro"/>
</dbReference>
<dbReference type="Proteomes" id="UP000297403">
    <property type="component" value="Unassembled WGS sequence"/>
</dbReference>
<dbReference type="InterPro" id="IPR007445">
    <property type="entry name" value="PilO"/>
</dbReference>
<dbReference type="AlphaFoldDB" id="A0AAQ2C6I3"/>
<feature type="transmembrane region" description="Helical" evidence="1">
    <location>
        <begin position="6"/>
        <end position="25"/>
    </location>
</feature>
<comment type="caution">
    <text evidence="2">The sequence shown here is derived from an EMBL/GenBank/DDBJ whole genome shotgun (WGS) entry which is preliminary data.</text>
</comment>
<keyword evidence="3" id="KW-1185">Reference proteome</keyword>